<organism evidence="8">
    <name type="scientific">Selaginella moellendorffii</name>
    <name type="common">Spikemoss</name>
    <dbReference type="NCBI Taxonomy" id="88036"/>
    <lineage>
        <taxon>Eukaryota</taxon>
        <taxon>Viridiplantae</taxon>
        <taxon>Streptophyta</taxon>
        <taxon>Embryophyta</taxon>
        <taxon>Tracheophyta</taxon>
        <taxon>Lycopodiopsida</taxon>
        <taxon>Selaginellales</taxon>
        <taxon>Selaginellaceae</taxon>
        <taxon>Selaginella</taxon>
    </lineage>
</organism>
<evidence type="ECO:0008006" key="9">
    <source>
        <dbReference type="Google" id="ProtNLM"/>
    </source>
</evidence>
<dbReference type="AlphaFoldDB" id="D8QTB5"/>
<dbReference type="eggNOG" id="KOG4197">
    <property type="taxonomic scope" value="Eukaryota"/>
</dbReference>
<dbReference type="GO" id="GO:0030688">
    <property type="term" value="C:preribosome, small subunit precursor"/>
    <property type="evidence" value="ECO:0007669"/>
    <property type="project" value="InterPro"/>
</dbReference>
<evidence type="ECO:0000256" key="6">
    <source>
        <dbReference type="SAM" id="MobiDB-lite"/>
    </source>
</evidence>
<dbReference type="InterPro" id="IPR028160">
    <property type="entry name" value="Slx9-like"/>
</dbReference>
<feature type="compositionally biased region" description="Basic and acidic residues" evidence="6">
    <location>
        <begin position="154"/>
        <end position="179"/>
    </location>
</feature>
<feature type="repeat" description="PPR" evidence="5">
    <location>
        <begin position="43"/>
        <end position="73"/>
    </location>
</feature>
<proteinExistence type="inferred from homology"/>
<keyword evidence="3" id="KW-0677">Repeat</keyword>
<gene>
    <name evidence="7" type="ORF">SELMODRAFT_403170</name>
</gene>
<dbReference type="Pfam" id="PF15341">
    <property type="entry name" value="SLX9"/>
    <property type="match status" value="1"/>
</dbReference>
<accession>D8QTB5</accession>
<dbReference type="InterPro" id="IPR002885">
    <property type="entry name" value="PPR_rpt"/>
</dbReference>
<dbReference type="NCBIfam" id="TIGR00756">
    <property type="entry name" value="PPR"/>
    <property type="match status" value="2"/>
</dbReference>
<dbReference type="Gene3D" id="1.25.40.10">
    <property type="entry name" value="Tetratricopeptide repeat domain"/>
    <property type="match status" value="1"/>
</dbReference>
<reference evidence="7 8" key="1">
    <citation type="journal article" date="2011" name="Science">
        <title>The Selaginella genome identifies genetic changes associated with the evolution of vascular plants.</title>
        <authorList>
            <person name="Banks J.A."/>
            <person name="Nishiyama T."/>
            <person name="Hasebe M."/>
            <person name="Bowman J.L."/>
            <person name="Gribskov M."/>
            <person name="dePamphilis C."/>
            <person name="Albert V.A."/>
            <person name="Aono N."/>
            <person name="Aoyama T."/>
            <person name="Ambrose B.A."/>
            <person name="Ashton N.W."/>
            <person name="Axtell M.J."/>
            <person name="Barker E."/>
            <person name="Barker M.S."/>
            <person name="Bennetzen J.L."/>
            <person name="Bonawitz N.D."/>
            <person name="Chapple C."/>
            <person name="Cheng C."/>
            <person name="Correa L.G."/>
            <person name="Dacre M."/>
            <person name="DeBarry J."/>
            <person name="Dreyer I."/>
            <person name="Elias M."/>
            <person name="Engstrom E.M."/>
            <person name="Estelle M."/>
            <person name="Feng L."/>
            <person name="Finet C."/>
            <person name="Floyd S.K."/>
            <person name="Frommer W.B."/>
            <person name="Fujita T."/>
            <person name="Gramzow L."/>
            <person name="Gutensohn M."/>
            <person name="Harholt J."/>
            <person name="Hattori M."/>
            <person name="Heyl A."/>
            <person name="Hirai T."/>
            <person name="Hiwatashi Y."/>
            <person name="Ishikawa M."/>
            <person name="Iwata M."/>
            <person name="Karol K.G."/>
            <person name="Koehler B."/>
            <person name="Kolukisaoglu U."/>
            <person name="Kubo M."/>
            <person name="Kurata T."/>
            <person name="Lalonde S."/>
            <person name="Li K."/>
            <person name="Li Y."/>
            <person name="Litt A."/>
            <person name="Lyons E."/>
            <person name="Manning G."/>
            <person name="Maruyama T."/>
            <person name="Michael T.P."/>
            <person name="Mikami K."/>
            <person name="Miyazaki S."/>
            <person name="Morinaga S."/>
            <person name="Murata T."/>
            <person name="Mueller-Roeber B."/>
            <person name="Nelson D.R."/>
            <person name="Obara M."/>
            <person name="Oguri Y."/>
            <person name="Olmstead R.G."/>
            <person name="Onodera N."/>
            <person name="Petersen B.L."/>
            <person name="Pils B."/>
            <person name="Prigge M."/>
            <person name="Rensing S.A."/>
            <person name="Riano-Pachon D.M."/>
            <person name="Roberts A.W."/>
            <person name="Sato Y."/>
            <person name="Scheller H.V."/>
            <person name="Schulz B."/>
            <person name="Schulz C."/>
            <person name="Shakirov E.V."/>
            <person name="Shibagaki N."/>
            <person name="Shinohara N."/>
            <person name="Shippen D.E."/>
            <person name="Soerensen I."/>
            <person name="Sotooka R."/>
            <person name="Sugimoto N."/>
            <person name="Sugita M."/>
            <person name="Sumikawa N."/>
            <person name="Tanurdzic M."/>
            <person name="Theissen G."/>
            <person name="Ulvskov P."/>
            <person name="Wakazuki S."/>
            <person name="Weng J.K."/>
            <person name="Willats W.W."/>
            <person name="Wipf D."/>
            <person name="Wolf P.G."/>
            <person name="Yang L."/>
            <person name="Zimmer A.D."/>
            <person name="Zhu Q."/>
            <person name="Mitros T."/>
            <person name="Hellsten U."/>
            <person name="Loque D."/>
            <person name="Otillar R."/>
            <person name="Salamov A."/>
            <person name="Schmutz J."/>
            <person name="Shapiro H."/>
            <person name="Lindquist E."/>
            <person name="Lucas S."/>
            <person name="Rokhsar D."/>
            <person name="Grigoriev I.V."/>
        </authorList>
    </citation>
    <scope>NUCLEOTIDE SEQUENCE [LARGE SCALE GENOMIC DNA]</scope>
</reference>
<dbReference type="KEGG" id="smo:SELMODRAFT_403170"/>
<evidence type="ECO:0000256" key="1">
    <source>
        <dbReference type="ARBA" id="ARBA00004604"/>
    </source>
</evidence>
<dbReference type="HOGENOM" id="CLU_925579_0_0_1"/>
<dbReference type="PANTHER" id="PTHR31109:SF2">
    <property type="entry name" value="RIBOSOME BIOGENESIS PROTEIN SLX9 HOMOLOG"/>
    <property type="match status" value="1"/>
</dbReference>
<dbReference type="Gramene" id="EFJ36618">
    <property type="protein sequence ID" value="EFJ36618"/>
    <property type="gene ID" value="SELMODRAFT_403170"/>
</dbReference>
<evidence type="ECO:0000313" key="8">
    <source>
        <dbReference type="Proteomes" id="UP000001514"/>
    </source>
</evidence>
<dbReference type="PANTHER" id="PTHR31109">
    <property type="entry name" value="PROTEIN FAM207A"/>
    <property type="match status" value="1"/>
</dbReference>
<keyword evidence="4" id="KW-0539">Nucleus</keyword>
<dbReference type="Proteomes" id="UP000001514">
    <property type="component" value="Unassembled WGS sequence"/>
</dbReference>
<dbReference type="GO" id="GO:0005730">
    <property type="term" value="C:nucleolus"/>
    <property type="evidence" value="ECO:0007669"/>
    <property type="project" value="UniProtKB-SubCell"/>
</dbReference>
<comment type="similarity">
    <text evidence="2">Belongs to the SLX9 family.</text>
</comment>
<dbReference type="InterPro" id="IPR011990">
    <property type="entry name" value="TPR-like_helical_dom_sf"/>
</dbReference>
<evidence type="ECO:0000256" key="4">
    <source>
        <dbReference type="ARBA" id="ARBA00023242"/>
    </source>
</evidence>
<feature type="region of interest" description="Disordered" evidence="6">
    <location>
        <begin position="152"/>
        <end position="179"/>
    </location>
</feature>
<dbReference type="PROSITE" id="PS51375">
    <property type="entry name" value="PPR"/>
    <property type="match status" value="3"/>
</dbReference>
<comment type="subcellular location">
    <subcellularLocation>
        <location evidence="1">Nucleus</location>
        <location evidence="1">Nucleolus</location>
    </subcellularLocation>
</comment>
<sequence length="301" mass="33921">MDLEGEKVDGLTIARVLDACGETSQTIALAEELGEGFPYGDFDIQIGNSLLNVYAKSRDLDAAKCLFERMKNKDVVSFNTLMGIYAQLGLDSDCVKTFHGMQLQGVRPNNISYANVLDACSNLSALTSGKAIHESMKASGITPDLVKKKTIRQKVREKSAKVQEKKTQEENETKNVEAEREIKLSVRRKLAKQERFLAKLRETQTALAKAKKKSKPKRRNTRTTLQDLSSLGEFLPDVPNQQRVCTKKSNMRQKHRQQLIIRETKQLAAVLSHPQFQQDPYAAVHQHLVNTVPEYDHKKAK</sequence>
<evidence type="ECO:0000256" key="3">
    <source>
        <dbReference type="ARBA" id="ARBA00022737"/>
    </source>
</evidence>
<protein>
    <recommendedName>
        <fullName evidence="9">Pentatricopeptide repeat-containing protein</fullName>
    </recommendedName>
</protein>
<dbReference type="GO" id="GO:0000462">
    <property type="term" value="P:maturation of SSU-rRNA from tricistronic rRNA transcript (SSU-rRNA, 5.8S rRNA, LSU-rRNA)"/>
    <property type="evidence" value="ECO:0007669"/>
    <property type="project" value="InterPro"/>
</dbReference>
<dbReference type="Pfam" id="PF13041">
    <property type="entry name" value="PPR_2"/>
    <property type="match status" value="1"/>
</dbReference>
<feature type="repeat" description="PPR" evidence="5">
    <location>
        <begin position="74"/>
        <end position="108"/>
    </location>
</feature>
<dbReference type="GO" id="GO:0030686">
    <property type="term" value="C:90S preribosome"/>
    <property type="evidence" value="ECO:0007669"/>
    <property type="project" value="InterPro"/>
</dbReference>
<keyword evidence="8" id="KW-1185">Reference proteome</keyword>
<dbReference type="EMBL" id="GL377566">
    <property type="protein sequence ID" value="EFJ36618.1"/>
    <property type="molecule type" value="Genomic_DNA"/>
</dbReference>
<evidence type="ECO:0000256" key="5">
    <source>
        <dbReference type="PROSITE-ProRule" id="PRU00708"/>
    </source>
</evidence>
<feature type="repeat" description="PPR" evidence="5">
    <location>
        <begin position="109"/>
        <end position="143"/>
    </location>
</feature>
<name>D8QTB5_SELML</name>
<evidence type="ECO:0000313" key="7">
    <source>
        <dbReference type="EMBL" id="EFJ36618.1"/>
    </source>
</evidence>
<evidence type="ECO:0000256" key="2">
    <source>
        <dbReference type="ARBA" id="ARBA00011022"/>
    </source>
</evidence>
<dbReference type="InParanoid" id="D8QTB5"/>